<evidence type="ECO:0000256" key="17">
    <source>
        <dbReference type="RuleBase" id="RU000457"/>
    </source>
</evidence>
<dbReference type="SUPFAM" id="SSF49503">
    <property type="entry name" value="Cupredoxins"/>
    <property type="match status" value="1"/>
</dbReference>
<dbReference type="GO" id="GO:0005743">
    <property type="term" value="C:mitochondrial inner membrane"/>
    <property type="evidence" value="ECO:0007669"/>
    <property type="project" value="UniProtKB-SubCell"/>
</dbReference>
<dbReference type="GO" id="GO:0005507">
    <property type="term" value="F:copper ion binding"/>
    <property type="evidence" value="ECO:0007669"/>
    <property type="project" value="InterPro"/>
</dbReference>
<dbReference type="PANTHER" id="PTHR22888:SF9">
    <property type="entry name" value="CYTOCHROME C OXIDASE SUBUNIT 2"/>
    <property type="match status" value="1"/>
</dbReference>
<dbReference type="PANTHER" id="PTHR22888">
    <property type="entry name" value="CYTOCHROME C OXIDASE, SUBUNIT II"/>
    <property type="match status" value="1"/>
</dbReference>
<dbReference type="PROSITE" id="PS50999">
    <property type="entry name" value="COX2_TM"/>
    <property type="match status" value="1"/>
</dbReference>
<evidence type="ECO:0000313" key="21">
    <source>
        <dbReference type="EMBL" id="BAC23259.1"/>
    </source>
</evidence>
<dbReference type="FunFam" id="1.10.287.90:FF:000001">
    <property type="entry name" value="Cytochrome c oxidase subunit 2"/>
    <property type="match status" value="1"/>
</dbReference>
<dbReference type="EMBL" id="AP004411">
    <property type="protein sequence ID" value="BAC23259.1"/>
    <property type="molecule type" value="Genomic_DNA"/>
</dbReference>
<evidence type="ECO:0000256" key="6">
    <source>
        <dbReference type="ARBA" id="ARBA00022692"/>
    </source>
</evidence>
<keyword evidence="15 17" id="KW-0472">Membrane</keyword>
<feature type="domain" description="Cytochrome oxidase subunit II transmembrane region profile" evidence="20">
    <location>
        <begin position="1"/>
        <end position="91"/>
    </location>
</feature>
<keyword evidence="14 17" id="KW-0496">Mitochondrion</keyword>
<dbReference type="InterPro" id="IPR036257">
    <property type="entry name" value="Cyt_c_oxidase_su2_TM_sf"/>
</dbReference>
<accession>Q8HMA0</accession>
<evidence type="ECO:0000256" key="2">
    <source>
        <dbReference type="ARBA" id="ARBA00007866"/>
    </source>
</evidence>
<dbReference type="InterPro" id="IPR014222">
    <property type="entry name" value="Cyt_c_oxidase_su2"/>
</dbReference>
<dbReference type="InterPro" id="IPR045187">
    <property type="entry name" value="CcO_II"/>
</dbReference>
<evidence type="ECO:0000256" key="5">
    <source>
        <dbReference type="ARBA" id="ARBA00022660"/>
    </source>
</evidence>
<dbReference type="InterPro" id="IPR008972">
    <property type="entry name" value="Cupredoxin"/>
</dbReference>
<keyword evidence="5 17" id="KW-0679">Respiratory chain</keyword>
<evidence type="ECO:0000256" key="12">
    <source>
        <dbReference type="ARBA" id="ARBA00022989"/>
    </source>
</evidence>
<dbReference type="PRINTS" id="PR01166">
    <property type="entry name" value="CYCOXIDASEII"/>
</dbReference>
<protein>
    <recommendedName>
        <fullName evidence="3 17">Cytochrome c oxidase subunit 2</fullName>
    </recommendedName>
</protein>
<keyword evidence="11 17" id="KW-0249">Electron transport</keyword>
<dbReference type="SUPFAM" id="SSF81464">
    <property type="entry name" value="Cytochrome c oxidase subunit II-like, transmembrane region"/>
    <property type="match status" value="1"/>
</dbReference>
<proteinExistence type="inferred from homology"/>
<evidence type="ECO:0000256" key="11">
    <source>
        <dbReference type="ARBA" id="ARBA00022982"/>
    </source>
</evidence>
<dbReference type="Pfam" id="PF02790">
    <property type="entry name" value="COX2_TM"/>
    <property type="match status" value="1"/>
</dbReference>
<evidence type="ECO:0000256" key="4">
    <source>
        <dbReference type="ARBA" id="ARBA00022448"/>
    </source>
</evidence>
<dbReference type="PROSITE" id="PS50857">
    <property type="entry name" value="COX2_CUA"/>
    <property type="match status" value="1"/>
</dbReference>
<comment type="subcellular location">
    <subcellularLocation>
        <location evidence="1 17">Mitochondrion inner membrane</location>
        <topology evidence="1 17">Multi-pass membrane protein</topology>
    </subcellularLocation>
</comment>
<evidence type="ECO:0000259" key="19">
    <source>
        <dbReference type="PROSITE" id="PS50857"/>
    </source>
</evidence>
<evidence type="ECO:0000256" key="8">
    <source>
        <dbReference type="ARBA" id="ARBA00022792"/>
    </source>
</evidence>
<evidence type="ECO:0000256" key="14">
    <source>
        <dbReference type="ARBA" id="ARBA00023128"/>
    </source>
</evidence>
<dbReference type="InterPro" id="IPR011759">
    <property type="entry name" value="Cyt_c_oxidase_su2_TM_dom"/>
</dbReference>
<dbReference type="InterPro" id="IPR034210">
    <property type="entry name" value="CcO_II_C"/>
</dbReference>
<evidence type="ECO:0000256" key="1">
    <source>
        <dbReference type="ARBA" id="ARBA00004448"/>
    </source>
</evidence>
<dbReference type="CDD" id="cd13912">
    <property type="entry name" value="CcO_II_C"/>
    <property type="match status" value="1"/>
</dbReference>
<dbReference type="Gene3D" id="1.10.287.90">
    <property type="match status" value="1"/>
</dbReference>
<reference evidence="21" key="1">
    <citation type="journal article" date="2003" name="Mol. Phylogenet. Evol.">
        <title>Major patterns of higher teleostean phylogenies: a new perspective based on 100 complete mitochondrial DNA sequences.</title>
        <authorList>
            <person name="Miya M."/>
            <person name="Takeshima H."/>
            <person name="Endo H."/>
            <person name="Ishiguro N.B."/>
            <person name="Inoue J.G."/>
            <person name="Mukai T."/>
            <person name="Satoh T.P."/>
            <person name="Yamaguchi M."/>
            <person name="Kawaguchi A."/>
            <person name="Mabuchi K."/>
            <person name="Shirai S.M."/>
            <person name="Nishida M."/>
        </authorList>
    </citation>
    <scope>NUCLEOTIDE SEQUENCE</scope>
</reference>
<dbReference type="InterPro" id="IPR001505">
    <property type="entry name" value="Copper_CuA"/>
</dbReference>
<evidence type="ECO:0000256" key="13">
    <source>
        <dbReference type="ARBA" id="ARBA00023008"/>
    </source>
</evidence>
<keyword evidence="8 17" id="KW-0999">Mitochondrion inner membrane</keyword>
<dbReference type="AlphaFoldDB" id="Q8HMA0"/>
<keyword evidence="10" id="KW-1278">Translocase</keyword>
<dbReference type="GO" id="GO:0042773">
    <property type="term" value="P:ATP synthesis coupled electron transport"/>
    <property type="evidence" value="ECO:0007669"/>
    <property type="project" value="TreeGrafter"/>
</dbReference>
<keyword evidence="4 17" id="KW-0813">Transport</keyword>
<keyword evidence="13 17" id="KW-0186">Copper</keyword>
<dbReference type="InterPro" id="IPR002429">
    <property type="entry name" value="CcO_II-like_C"/>
</dbReference>
<dbReference type="FunFam" id="2.60.40.420:FF:000001">
    <property type="entry name" value="Cytochrome c oxidase subunit 2"/>
    <property type="match status" value="1"/>
</dbReference>
<sequence length="230" mass="26320">MAYPFQIMFQDAASPLMENFLHFHDHTMMMVFLISALVLYIMTTVAFTKLYDLGKNDSQEVEIIWTISPAFILVIIAVPSIRILYLSDEILHPCLTIKALGHQWYWSYEYSDYSDIDFDSYMIPTSDIFSGHFRLLEADNRMIVPAYSFIRMLITADDVIHAWTVPALGAKVDGIPGRLNQTSFIATRPGLYFGQCSEICGANHSFMPIVVEAVPLNHVEEWLTLQHEEI</sequence>
<comment type="similarity">
    <text evidence="2 17">Belongs to the cytochrome c oxidase subunit 2 family.</text>
</comment>
<keyword evidence="6 17" id="KW-0812">Transmembrane</keyword>
<dbReference type="Pfam" id="PF00116">
    <property type="entry name" value="COX2"/>
    <property type="match status" value="1"/>
</dbReference>
<comment type="cofactor">
    <cofactor evidence="17">
        <name>Cu cation</name>
        <dbReference type="ChEBI" id="CHEBI:23378"/>
    </cofactor>
    <text evidence="17">Binds a copper A center.</text>
</comment>
<evidence type="ECO:0000256" key="10">
    <source>
        <dbReference type="ARBA" id="ARBA00022967"/>
    </source>
</evidence>
<keyword evidence="12 18" id="KW-1133">Transmembrane helix</keyword>
<dbReference type="GO" id="GO:0016491">
    <property type="term" value="F:oxidoreductase activity"/>
    <property type="evidence" value="ECO:0007669"/>
    <property type="project" value="InterPro"/>
</dbReference>
<feature type="domain" description="Cytochrome oxidase subunit II copper A binding" evidence="19">
    <location>
        <begin position="92"/>
        <end position="225"/>
    </location>
</feature>
<dbReference type="PROSITE" id="PS00078">
    <property type="entry name" value="COX2"/>
    <property type="match status" value="1"/>
</dbReference>
<feature type="transmembrane region" description="Helical" evidence="18">
    <location>
        <begin position="63"/>
        <end position="85"/>
    </location>
</feature>
<keyword evidence="7 17" id="KW-0479">Metal-binding</keyword>
<geneLocation type="mitochondrion" evidence="21"/>
<dbReference type="GO" id="GO:0004129">
    <property type="term" value="F:cytochrome-c oxidase activity"/>
    <property type="evidence" value="ECO:0007669"/>
    <property type="project" value="UniProtKB-EC"/>
</dbReference>
<evidence type="ECO:0000256" key="3">
    <source>
        <dbReference type="ARBA" id="ARBA00015946"/>
    </source>
</evidence>
<name>Q8HMA0_BRENE</name>
<keyword evidence="9" id="KW-0460">Magnesium</keyword>
<dbReference type="Gene3D" id="2.60.40.420">
    <property type="entry name" value="Cupredoxins - blue copper proteins"/>
    <property type="match status" value="1"/>
</dbReference>
<evidence type="ECO:0000256" key="15">
    <source>
        <dbReference type="ARBA" id="ARBA00023136"/>
    </source>
</evidence>
<evidence type="ECO:0000256" key="7">
    <source>
        <dbReference type="ARBA" id="ARBA00022723"/>
    </source>
</evidence>
<comment type="catalytic activity">
    <reaction evidence="16">
        <text>4 Fe(II)-[cytochrome c] + O2 + 8 H(+)(in) = 4 Fe(III)-[cytochrome c] + 2 H2O + 4 H(+)(out)</text>
        <dbReference type="Rhea" id="RHEA:11436"/>
        <dbReference type="Rhea" id="RHEA-COMP:10350"/>
        <dbReference type="Rhea" id="RHEA-COMP:14399"/>
        <dbReference type="ChEBI" id="CHEBI:15377"/>
        <dbReference type="ChEBI" id="CHEBI:15378"/>
        <dbReference type="ChEBI" id="CHEBI:15379"/>
        <dbReference type="ChEBI" id="CHEBI:29033"/>
        <dbReference type="ChEBI" id="CHEBI:29034"/>
        <dbReference type="EC" id="7.1.1.9"/>
    </reaction>
    <physiologicalReaction direction="left-to-right" evidence="16">
        <dbReference type="Rhea" id="RHEA:11437"/>
    </physiologicalReaction>
</comment>
<comment type="function">
    <text evidence="17">Component of the cytochrome c oxidase, the last enzyme in the mitochondrial electron transport chain which drives oxidative phosphorylation. The respiratory chain contains 3 multisubunit complexes succinate dehydrogenase (complex II, CII), ubiquinol-cytochrome c oxidoreductase (cytochrome b-c1 complex, complex III, CIII) and cytochrome c oxidase (complex IV, CIV), that cooperate to transfer electrons derived from NADH and succinate to molecular oxygen, creating an electrochemical gradient over the inner membrane that drives transmembrane transport and the ATP synthase. Cytochrome c oxidase is the component of the respiratory chain that catalyzes the reduction of oxygen to water. Electrons originating from reduced cytochrome c in the intermembrane space (IMS) are transferred via the dinuclear copper A center (CU(A)) of subunit 2 and heme A of subunit 1 to the active site in subunit 1, a binuclear center (BNC) formed by heme A3 and copper B (CU(B)). The BNC reduces molecular oxygen to 2 water molecules using 4 electrons from cytochrome c in the IMS and 4 protons from the mitochondrial matrix.</text>
</comment>
<evidence type="ECO:0000256" key="9">
    <source>
        <dbReference type="ARBA" id="ARBA00022842"/>
    </source>
</evidence>
<gene>
    <name evidence="21" type="primary">COII</name>
</gene>
<evidence type="ECO:0000256" key="16">
    <source>
        <dbReference type="ARBA" id="ARBA00049512"/>
    </source>
</evidence>
<evidence type="ECO:0000259" key="20">
    <source>
        <dbReference type="PROSITE" id="PS50999"/>
    </source>
</evidence>
<organism evidence="21">
    <name type="scientific">Bregmaceros nectabanus</name>
    <name type="common">Smallscale codlet</name>
    <dbReference type="NCBI Taxonomy" id="181412"/>
    <lineage>
        <taxon>Eukaryota</taxon>
        <taxon>Metazoa</taxon>
        <taxon>Chordata</taxon>
        <taxon>Craniata</taxon>
        <taxon>Vertebrata</taxon>
        <taxon>Euteleostomi</taxon>
        <taxon>Actinopterygii</taxon>
        <taxon>Neopterygii</taxon>
        <taxon>Teleostei</taxon>
        <taxon>Neoteleostei</taxon>
        <taxon>Acanthomorphata</taxon>
        <taxon>Zeiogadaria</taxon>
        <taxon>Gadariae</taxon>
        <taxon>Gadiformes</taxon>
        <taxon>Gadoidei</taxon>
        <taxon>Bregmacerotidae</taxon>
        <taxon>Bregmaceros</taxon>
    </lineage>
</organism>
<feature type="transmembrane region" description="Helical" evidence="18">
    <location>
        <begin position="27"/>
        <end position="51"/>
    </location>
</feature>
<dbReference type="NCBIfam" id="TIGR02866">
    <property type="entry name" value="CoxB"/>
    <property type="match status" value="1"/>
</dbReference>
<evidence type="ECO:0000256" key="18">
    <source>
        <dbReference type="SAM" id="Phobius"/>
    </source>
</evidence>